<dbReference type="Gene3D" id="3.80.10.10">
    <property type="entry name" value="Ribonuclease Inhibitor"/>
    <property type="match status" value="1"/>
</dbReference>
<evidence type="ECO:0000313" key="5">
    <source>
        <dbReference type="Proteomes" id="UP000694853"/>
    </source>
</evidence>
<dbReference type="InterPro" id="IPR032675">
    <property type="entry name" value="LRR_dom_sf"/>
</dbReference>
<dbReference type="GeneID" id="113858817"/>
<dbReference type="PANTHER" id="PTHR36766:SF3">
    <property type="entry name" value="RPW8 DOMAIN-CONTAINING PROTEIN"/>
    <property type="match status" value="1"/>
</dbReference>
<dbReference type="Gene3D" id="3.40.50.300">
    <property type="entry name" value="P-loop containing nucleotide triphosphate hydrolases"/>
    <property type="match status" value="1"/>
</dbReference>
<evidence type="ECO:0000256" key="3">
    <source>
        <dbReference type="ARBA" id="ARBA00022821"/>
    </source>
</evidence>
<proteinExistence type="inferred from homology"/>
<dbReference type="PROSITE" id="PS51153">
    <property type="entry name" value="RPW8"/>
    <property type="match status" value="1"/>
</dbReference>
<dbReference type="Gene3D" id="1.10.8.430">
    <property type="entry name" value="Helical domain of apoptotic protease-activating factors"/>
    <property type="match status" value="1"/>
</dbReference>
<evidence type="ECO:0000313" key="7">
    <source>
        <dbReference type="RefSeq" id="XP_027347380.1"/>
    </source>
</evidence>
<dbReference type="InterPro" id="IPR055414">
    <property type="entry name" value="LRR_R13L4/SHOC2-like"/>
</dbReference>
<dbReference type="InterPro" id="IPR027417">
    <property type="entry name" value="P-loop_NTPase"/>
</dbReference>
<feature type="domain" description="RPW8" evidence="4">
    <location>
        <begin position="1"/>
        <end position="149"/>
    </location>
</feature>
<dbReference type="InterPro" id="IPR002182">
    <property type="entry name" value="NB-ARC"/>
</dbReference>
<dbReference type="Pfam" id="PF23598">
    <property type="entry name" value="LRR_14"/>
    <property type="match status" value="1"/>
</dbReference>
<dbReference type="GO" id="GO:0006952">
    <property type="term" value="P:defense response"/>
    <property type="evidence" value="ECO:0007669"/>
    <property type="project" value="UniProtKB-KW"/>
</dbReference>
<dbReference type="Pfam" id="PF05659">
    <property type="entry name" value="RPW8"/>
    <property type="match status" value="1"/>
</dbReference>
<gene>
    <name evidence="6 7" type="primary">LOC113858817</name>
</gene>
<dbReference type="Gene3D" id="1.10.10.10">
    <property type="entry name" value="Winged helix-like DNA-binding domain superfamily/Winged helix DNA-binding domain"/>
    <property type="match status" value="1"/>
</dbReference>
<keyword evidence="2" id="KW-0677">Repeat</keyword>
<protein>
    <submittedName>
        <fullName evidence="6 7">Probable disease resistance protein At5g66900</fullName>
    </submittedName>
</protein>
<accession>A0A8B8KY76</accession>
<reference evidence="5" key="1">
    <citation type="journal article" date="2019" name="Toxins">
        <title>Detection of Abrin-Like and Prepropulchellin-Like Toxin Genes and Transcripts Using Whole Genome Sequencing and Full-Length Transcript Sequencing of Abrus precatorius.</title>
        <authorList>
            <person name="Hovde B.T."/>
            <person name="Daligault H.E."/>
            <person name="Hanschen E.R."/>
            <person name="Kunde Y.A."/>
            <person name="Johnson M.B."/>
            <person name="Starkenburg S.R."/>
            <person name="Johnson S.L."/>
        </authorList>
    </citation>
    <scope>NUCLEOTIDE SEQUENCE [LARGE SCALE GENOMIC DNA]</scope>
</reference>
<dbReference type="PANTHER" id="PTHR36766">
    <property type="entry name" value="PLANT BROAD-SPECTRUM MILDEW RESISTANCE PROTEIN RPW8"/>
    <property type="match status" value="1"/>
</dbReference>
<dbReference type="GO" id="GO:0043531">
    <property type="term" value="F:ADP binding"/>
    <property type="evidence" value="ECO:0007669"/>
    <property type="project" value="InterPro"/>
</dbReference>
<dbReference type="RefSeq" id="XP_027347379.1">
    <property type="nucleotide sequence ID" value="XM_027491578.1"/>
</dbReference>
<dbReference type="Proteomes" id="UP000694853">
    <property type="component" value="Unplaced"/>
</dbReference>
<evidence type="ECO:0000256" key="1">
    <source>
        <dbReference type="ARBA" id="ARBA00008894"/>
    </source>
</evidence>
<keyword evidence="3" id="KW-0611">Plant defense</keyword>
<comment type="similarity">
    <text evidence="1">Belongs to the disease resistance NB-LRR family.</text>
</comment>
<dbReference type="Pfam" id="PF00931">
    <property type="entry name" value="NB-ARC"/>
    <property type="match status" value="1"/>
</dbReference>
<dbReference type="OrthoDB" id="2016095at2759"/>
<evidence type="ECO:0000313" key="6">
    <source>
        <dbReference type="RefSeq" id="XP_027347379.1"/>
    </source>
</evidence>
<dbReference type="SUPFAM" id="SSF52047">
    <property type="entry name" value="RNI-like"/>
    <property type="match status" value="1"/>
</dbReference>
<dbReference type="RefSeq" id="XP_027347380.1">
    <property type="nucleotide sequence ID" value="XM_027491579.1"/>
</dbReference>
<dbReference type="PRINTS" id="PR00364">
    <property type="entry name" value="DISEASERSIST"/>
</dbReference>
<sequence>MAAVADAVIGKLVDELLSSVLEMKERAKKFRPTLELLEKTLKRLEKLVKQIDEFNRQLDRPAEETQKLVDQMKNGKELVLKCNQVQWWNCCYQANYQEELEALDEDIKRFFSLDMQAQIQRDGLETLVAVRELREEIRIVVPRRLELRGLCSPPEPPLFTVGLDDPLMDLKFKLLREQVSVSVLTVTGPGGSGKSTLAKMFCSDQKVKGKFKENIFFITFGKTPKWITIVQRLFKHNGYDVPEFQSDEDAINQLEHLLKEIGKSPILLVLDDVWPESVSLVDNFVFQIPNYIILVTSRFAIARFGPPYTLKPLDDVHAINLFRHEASLNQSSSEIPDYVINEIVKGCSGSPLALRVSGRTLSHQKPAVWHNRAKKLATGQSILDTNNDVLTSLQKSFDVLDPKVTECFRDLSLFPEAQRIAAAALVDMWSLRDEDDASSMDKINELANQNMADILVTRNVEGGTIEYNNHYVTQHGLLRDLAILQTSQEPTEKRNRLIIDISGNNLPSWWTKQNEHHIAARILSISTDEAFASEWCNLQPTEVEVLVLNIRQKKFTLPMFMKKMNKLEVLIITNYDFYRADLENFELLDCLSDLKRIRLERVSIPFLSKTGVQLKNLQKFSFFMCNVNEAFKNRSVQISDVLPNLEEINIDYCDMVELPAGLSNIVSLKKISITNCHKLSALPKGIENLVNLESLRLTSCTSLVELPDSTTSLHKLKFLDISDCISLSKLPENMGKLSNLERVNCRGCSRLSDLPYSITDLGGLRDVICDEERAALWAPFKDMLSDLRLEVVQVDFNLNWLQ</sequence>
<evidence type="ECO:0000259" key="4">
    <source>
        <dbReference type="PROSITE" id="PS51153"/>
    </source>
</evidence>
<dbReference type="InterPro" id="IPR008808">
    <property type="entry name" value="Powdery_mildew-R_dom"/>
</dbReference>
<reference evidence="6 7" key="2">
    <citation type="submission" date="2025-04" db="UniProtKB">
        <authorList>
            <consortium name="RefSeq"/>
        </authorList>
    </citation>
    <scope>IDENTIFICATION</scope>
    <source>
        <tissue evidence="6 7">Young leaves</tissue>
    </source>
</reference>
<name>A0A8B8KY76_ABRPR</name>
<dbReference type="InterPro" id="IPR042197">
    <property type="entry name" value="Apaf_helical"/>
</dbReference>
<dbReference type="KEGG" id="aprc:113858817"/>
<dbReference type="SUPFAM" id="SSF52540">
    <property type="entry name" value="P-loop containing nucleoside triphosphate hydrolases"/>
    <property type="match status" value="1"/>
</dbReference>
<organism evidence="5 6">
    <name type="scientific">Abrus precatorius</name>
    <name type="common">Indian licorice</name>
    <name type="synonym">Glycine abrus</name>
    <dbReference type="NCBI Taxonomy" id="3816"/>
    <lineage>
        <taxon>Eukaryota</taxon>
        <taxon>Viridiplantae</taxon>
        <taxon>Streptophyta</taxon>
        <taxon>Embryophyta</taxon>
        <taxon>Tracheophyta</taxon>
        <taxon>Spermatophyta</taxon>
        <taxon>Magnoliopsida</taxon>
        <taxon>eudicotyledons</taxon>
        <taxon>Gunneridae</taxon>
        <taxon>Pentapetalae</taxon>
        <taxon>rosids</taxon>
        <taxon>fabids</taxon>
        <taxon>Fabales</taxon>
        <taxon>Fabaceae</taxon>
        <taxon>Papilionoideae</taxon>
        <taxon>50 kb inversion clade</taxon>
        <taxon>NPAAA clade</taxon>
        <taxon>indigoferoid/millettioid clade</taxon>
        <taxon>Abreae</taxon>
        <taxon>Abrus</taxon>
    </lineage>
</organism>
<dbReference type="InterPro" id="IPR036388">
    <property type="entry name" value="WH-like_DNA-bd_sf"/>
</dbReference>
<keyword evidence="5" id="KW-1185">Reference proteome</keyword>
<evidence type="ECO:0000256" key="2">
    <source>
        <dbReference type="ARBA" id="ARBA00022737"/>
    </source>
</evidence>
<dbReference type="AlphaFoldDB" id="A0A8B8KY76"/>